<feature type="coiled-coil region" evidence="1">
    <location>
        <begin position="586"/>
        <end position="613"/>
    </location>
</feature>
<evidence type="ECO:0000256" key="1">
    <source>
        <dbReference type="SAM" id="Coils"/>
    </source>
</evidence>
<evidence type="ECO:0000256" key="2">
    <source>
        <dbReference type="SAM" id="Phobius"/>
    </source>
</evidence>
<proteinExistence type="predicted"/>
<dbReference type="RefSeq" id="WP_071163745.1">
    <property type="nucleotide sequence ID" value="NZ_CP017812.1"/>
</dbReference>
<gene>
    <name evidence="3" type="ORF">BK816_02325</name>
</gene>
<dbReference type="OrthoDB" id="3260968at2"/>
<feature type="coiled-coil region" evidence="1">
    <location>
        <begin position="268"/>
        <end position="302"/>
    </location>
</feature>
<dbReference type="Gene3D" id="3.10.310.50">
    <property type="match status" value="1"/>
</dbReference>
<dbReference type="AlphaFoldDB" id="A0A1D9MJC1"/>
<name>A0A1D9MJC1_9ACTO</name>
<evidence type="ECO:0000313" key="4">
    <source>
        <dbReference type="Proteomes" id="UP000176288"/>
    </source>
</evidence>
<dbReference type="STRING" id="1912795.BK816_02325"/>
<evidence type="ECO:0000313" key="3">
    <source>
        <dbReference type="EMBL" id="AOZ72279.1"/>
    </source>
</evidence>
<accession>A0A1D9MJC1</accession>
<keyword evidence="1" id="KW-0175">Coiled coil</keyword>
<dbReference type="EMBL" id="CP017812">
    <property type="protein sequence ID" value="AOZ72279.1"/>
    <property type="molecule type" value="Genomic_DNA"/>
</dbReference>
<reference evidence="3 4" key="1">
    <citation type="submission" date="2016-10" db="EMBL/GenBank/DDBJ databases">
        <title>Actinomyces aegypiusis sp. nov., isolated from the Aegypius monachus in Qinghai Tibet Plateau China.</title>
        <authorList>
            <person name="Wang Y."/>
        </authorList>
    </citation>
    <scope>NUCLEOTIDE SEQUENCE [LARGE SCALE GENOMIC DNA]</scope>
    <source>
        <strain evidence="3 4">VUL4_3</strain>
    </source>
</reference>
<feature type="transmembrane region" description="Helical" evidence="2">
    <location>
        <begin position="33"/>
        <end position="54"/>
    </location>
</feature>
<protein>
    <submittedName>
        <fullName evidence="3">Uncharacterized protein</fullName>
    </submittedName>
</protein>
<feature type="transmembrane region" description="Helical" evidence="2">
    <location>
        <begin position="210"/>
        <end position="233"/>
    </location>
</feature>
<keyword evidence="2" id="KW-1133">Transmembrane helix</keyword>
<dbReference type="Proteomes" id="UP000176288">
    <property type="component" value="Chromosome"/>
</dbReference>
<keyword evidence="2" id="KW-0472">Membrane</keyword>
<organism evidence="3 4">
    <name type="scientific">Boudabousia tangfeifanii</name>
    <dbReference type="NCBI Taxonomy" id="1912795"/>
    <lineage>
        <taxon>Bacteria</taxon>
        <taxon>Bacillati</taxon>
        <taxon>Actinomycetota</taxon>
        <taxon>Actinomycetes</taxon>
        <taxon>Actinomycetales</taxon>
        <taxon>Actinomycetaceae</taxon>
        <taxon>Boudabousia</taxon>
    </lineage>
</organism>
<keyword evidence="4" id="KW-1185">Reference proteome</keyword>
<sequence length="712" mass="76532">MTIFSRVIKSASDSDKSTSRHAPRRGQITRSALTLLLGFIMVFLPVMLSVPAIARADAGWTVNDEAGVLENPKEVANTFENASRQIGDVNLKLALINDFSGSNLERYGEQYAEANHLAANDILLIASISKRKYAHIYGPDTHLDNTVKQRVDRAFQTALKDGMKTNNWDRAMSDLATQLAADLNGTGNGNNSDDDSLANSLVSGNSSRGLFQGIFGVFGVAVMAFVGALIYAMTKLTGAKKKRTTTTTGGTYQPQTPPEPEVALEDLATQANNQLLEIDNGLRDAEEELEFARLQFGQAATDDFAKVLTEAKPKVDQAWELLAQANSSDNEAQLRGLYQQILQITGKIDDDLNQNRATFERLRTDESELPNQIPQMRERLRELTSTVRSAPSELAALRASFPKTNLDSLTAIPPRMEQLVEAANSALDESQQRLDEGDKASAKHQLELAQRMYTQAHTLQNQLSQAHDTLVKAGELLVRAISSISADLSDVERLAPNDLALQKFVADAKQAISAAENARHGGADPIAALNNLAEAEKALDLALEPYRSKDEARKRQLAGSSTKLAAVNAKVMRARTYLEMNRGVASNQARTALAQAENALREARESIASESDQVATRLEEADQAAQTAIDLVNRDLNGYQQRAPRPMNSNGGFLEGLILGGILNGGSRHSWGSSSPSWGSSSGSFGSFGGGFSSGGGGSFGGGFSSGGGGSF</sequence>
<keyword evidence="2" id="KW-0812">Transmembrane</keyword>
<dbReference type="KEGG" id="avu:BK816_02325"/>